<dbReference type="NCBIfam" id="NF005208">
    <property type="entry name" value="PRK06676.1"/>
    <property type="match status" value="1"/>
</dbReference>
<evidence type="ECO:0000256" key="3">
    <source>
        <dbReference type="ARBA" id="ARBA00022884"/>
    </source>
</evidence>
<feature type="domain" description="S1 motif" evidence="8">
    <location>
        <begin position="451"/>
        <end position="520"/>
    </location>
</feature>
<dbReference type="CDD" id="cd04465">
    <property type="entry name" value="S1_RPS1_repeat_ec2_hs2"/>
    <property type="match status" value="1"/>
</dbReference>
<keyword evidence="4 6" id="KW-0689">Ribosomal protein</keyword>
<evidence type="ECO:0000256" key="6">
    <source>
        <dbReference type="PIRNR" id="PIRNR002111"/>
    </source>
</evidence>
<dbReference type="PIRSF" id="PIRSF002111">
    <property type="entry name" value="RpsA"/>
    <property type="match status" value="1"/>
</dbReference>
<evidence type="ECO:0000259" key="8">
    <source>
        <dbReference type="PROSITE" id="PS50126"/>
    </source>
</evidence>
<dbReference type="PANTHER" id="PTHR10724:SF7">
    <property type="entry name" value="SMALL RIBOSOMAL SUBUNIT PROTEIN BS1C"/>
    <property type="match status" value="1"/>
</dbReference>
<dbReference type="NCBIfam" id="TIGR00717">
    <property type="entry name" value="rpsA"/>
    <property type="match status" value="1"/>
</dbReference>
<dbReference type="Proteomes" id="UP000233553">
    <property type="component" value="Unassembled WGS sequence"/>
</dbReference>
<dbReference type="PANTHER" id="PTHR10724">
    <property type="entry name" value="30S RIBOSOMAL PROTEIN S1"/>
    <property type="match status" value="1"/>
</dbReference>
<dbReference type="PROSITE" id="PS50126">
    <property type="entry name" value="S1"/>
    <property type="match status" value="6"/>
</dbReference>
<comment type="similarity">
    <text evidence="1 6">Belongs to the bacterial ribosomal protein bS1 family.</text>
</comment>
<feature type="domain" description="S1 motif" evidence="8">
    <location>
        <begin position="105"/>
        <end position="171"/>
    </location>
</feature>
<dbReference type="Proteomes" id="UP000430404">
    <property type="component" value="Unassembled WGS sequence"/>
</dbReference>
<dbReference type="Pfam" id="PF00575">
    <property type="entry name" value="S1"/>
    <property type="match status" value="6"/>
</dbReference>
<dbReference type="AlphaFoldDB" id="A0A653K2X1"/>
<keyword evidence="3 6" id="KW-0694">RNA-binding</keyword>
<evidence type="ECO:0000256" key="7">
    <source>
        <dbReference type="SAM" id="MobiDB-lite"/>
    </source>
</evidence>
<name>A0A653K2X1_9GAMM</name>
<dbReference type="InterPro" id="IPR050437">
    <property type="entry name" value="Ribos_protein_bS1-like"/>
</dbReference>
<evidence type="ECO:0000313" key="10">
    <source>
        <dbReference type="EMBL" id="VXA54578.1"/>
    </source>
</evidence>
<dbReference type="SMART" id="SM00316">
    <property type="entry name" value="S1"/>
    <property type="match status" value="6"/>
</dbReference>
<sequence length="560" mass="61264">MTESFAALFEESELNLNVEKGAVIQGTVVSIDSDWVTVDTGLKSEGVVDRAEFLNEQRELEVQVGDTVDVVVEALDNGMGQTVLSREKAKRAETWTKLEKIFEDGEIVTGVISGKVKGGFTVDIGPVRAFLPGSLVDTRPIRDTTHLEGKELEFKVIKLDAKRNNVVVSRRAVMEAESSADREALLAQLEEGQTVTGTIKNLTDYGAFVDLGGIDGLLHITDMAWKRIKHPSEVVEVGQEVTVKVLKFDRERNRVSLGLKQLGEDPWLAIMSRYPKGSIVKARVTNLTDYGCFAEIAEGVEGLVHVSEMDHTNKNIHPSKVVQIGDEVDVMVLEVDEERRRISLGIKQTRANPWEEFAKANEKGEKVSGTIKSITDFGIFIGLSGGIDGLVHLSDISWNEQGEEAIRRYKKGDTVEAVILSVDAEGNRISLGIKQLNSDPFNDFLAANERGALVKGTVTAVDAKGATVKLADDIEATLKASEINRDRVEDATKFLEVGQEVEAKIINVDRKSRSINLSIKAKDEAEEKEAVNNARQAAAAQTSESNGPKTIGDLIKAQMK</sequence>
<dbReference type="FunFam" id="2.40.50.140:FF:000011">
    <property type="entry name" value="30S ribosomal protein S1"/>
    <property type="match status" value="1"/>
</dbReference>
<dbReference type="InterPro" id="IPR012340">
    <property type="entry name" value="NA-bd_OB-fold"/>
</dbReference>
<feature type="region of interest" description="Disordered" evidence="7">
    <location>
        <begin position="525"/>
        <end position="552"/>
    </location>
</feature>
<dbReference type="RefSeq" id="WP_070074929.1">
    <property type="nucleotide sequence ID" value="NZ_CP158965.1"/>
</dbReference>
<dbReference type="GO" id="GO:0003735">
    <property type="term" value="F:structural constituent of ribosome"/>
    <property type="evidence" value="ECO:0007669"/>
    <property type="project" value="InterPro"/>
</dbReference>
<accession>A0A1E7R8D1</accession>
<dbReference type="InterPro" id="IPR035104">
    <property type="entry name" value="Ribosomal_protein_S1-like"/>
</dbReference>
<evidence type="ECO:0000256" key="5">
    <source>
        <dbReference type="ARBA" id="ARBA00023274"/>
    </source>
</evidence>
<feature type="domain" description="S1 motif" evidence="8">
    <location>
        <begin position="21"/>
        <end position="87"/>
    </location>
</feature>
<dbReference type="CDD" id="cd05688">
    <property type="entry name" value="S1_RPS1_repeat_ec3"/>
    <property type="match status" value="1"/>
</dbReference>
<keyword evidence="2" id="KW-0677">Repeat</keyword>
<accession>A0A653K2X1</accession>
<dbReference type="NCBIfam" id="NF004954">
    <property type="entry name" value="PRK06299.1-4"/>
    <property type="match status" value="1"/>
</dbReference>
<dbReference type="Gene3D" id="2.40.50.140">
    <property type="entry name" value="Nucleic acid-binding proteins"/>
    <property type="match status" value="6"/>
</dbReference>
<organism evidence="10 12">
    <name type="scientific">Acinetobacter proteolyticus</name>
    <dbReference type="NCBI Taxonomy" id="1776741"/>
    <lineage>
        <taxon>Bacteria</taxon>
        <taxon>Pseudomonadati</taxon>
        <taxon>Pseudomonadota</taxon>
        <taxon>Gammaproteobacteria</taxon>
        <taxon>Moraxellales</taxon>
        <taxon>Moraxellaceae</taxon>
        <taxon>Acinetobacter</taxon>
    </lineage>
</organism>
<dbReference type="CDD" id="cd05691">
    <property type="entry name" value="S1_RPS1_repeat_ec6"/>
    <property type="match status" value="1"/>
</dbReference>
<gene>
    <name evidence="10" type="primary">rpsA</name>
    <name evidence="10" type="ORF">ACI8B_180052</name>
    <name evidence="9" type="ORF">CW311_10695</name>
</gene>
<dbReference type="FunFam" id="2.40.50.140:FF:000018">
    <property type="entry name" value="30S ribosomal protein S1"/>
    <property type="match status" value="1"/>
</dbReference>
<dbReference type="GO" id="GO:0022627">
    <property type="term" value="C:cytosolic small ribosomal subunit"/>
    <property type="evidence" value="ECO:0007669"/>
    <property type="project" value="TreeGrafter"/>
</dbReference>
<feature type="domain" description="S1 motif" evidence="8">
    <location>
        <begin position="192"/>
        <end position="260"/>
    </location>
</feature>
<dbReference type="PRINTS" id="PR00681">
    <property type="entry name" value="RIBOSOMALS1"/>
</dbReference>
<dbReference type="EMBL" id="PISJ01000013">
    <property type="protein sequence ID" value="PKF33279.1"/>
    <property type="molecule type" value="Genomic_DNA"/>
</dbReference>
<reference evidence="10 12" key="2">
    <citation type="submission" date="2019-10" db="EMBL/GenBank/DDBJ databases">
        <authorList>
            <person name="Karimi E."/>
        </authorList>
    </citation>
    <scope>NUCLEOTIDE SEQUENCE [LARGE SCALE GENOMIC DNA]</scope>
    <source>
        <strain evidence="10">Acinetobacter sp. 8BE</strain>
    </source>
</reference>
<dbReference type="CDD" id="cd05687">
    <property type="entry name" value="S1_RPS1_repeat_ec1_hs1"/>
    <property type="match status" value="1"/>
</dbReference>
<evidence type="ECO:0000256" key="2">
    <source>
        <dbReference type="ARBA" id="ARBA00022737"/>
    </source>
</evidence>
<comment type="function">
    <text evidence="6">Binds mRNA; thus facilitating recognition of the initiation point. It is needed to translate mRNA with a short Shine-Dalgarno (SD) purine-rich sequence.</text>
</comment>
<dbReference type="SUPFAM" id="SSF50249">
    <property type="entry name" value="Nucleic acid-binding proteins"/>
    <property type="match status" value="6"/>
</dbReference>
<keyword evidence="5 6" id="KW-0687">Ribonucleoprotein</keyword>
<dbReference type="NCBIfam" id="NF004952">
    <property type="entry name" value="PRK06299.1-2"/>
    <property type="match status" value="1"/>
</dbReference>
<proteinExistence type="inferred from homology"/>
<feature type="compositionally biased region" description="Low complexity" evidence="7">
    <location>
        <begin position="531"/>
        <end position="541"/>
    </location>
</feature>
<dbReference type="InterPro" id="IPR003029">
    <property type="entry name" value="S1_domain"/>
</dbReference>
<evidence type="ECO:0000313" key="9">
    <source>
        <dbReference type="EMBL" id="PKF33279.1"/>
    </source>
</evidence>
<feature type="domain" description="S1 motif" evidence="8">
    <location>
        <begin position="364"/>
        <end position="434"/>
    </location>
</feature>
<feature type="domain" description="S1 motif" evidence="8">
    <location>
        <begin position="277"/>
        <end position="347"/>
    </location>
</feature>
<dbReference type="FunFam" id="2.40.50.140:FF:000017">
    <property type="entry name" value="30S ribosomal protein S1"/>
    <property type="match status" value="1"/>
</dbReference>
<evidence type="ECO:0000256" key="1">
    <source>
        <dbReference type="ARBA" id="ARBA00006767"/>
    </source>
</evidence>
<evidence type="ECO:0000313" key="12">
    <source>
        <dbReference type="Proteomes" id="UP000430404"/>
    </source>
</evidence>
<dbReference type="OrthoDB" id="9804077at2"/>
<dbReference type="FunFam" id="2.40.50.140:FF:000016">
    <property type="entry name" value="30S ribosomal protein S1"/>
    <property type="match status" value="1"/>
</dbReference>
<reference evidence="9 11" key="1">
    <citation type="submission" date="2017-12" db="EMBL/GenBank/DDBJ databases">
        <title>Draft Genome sequences of multiple microbial strains isolated from spacecraft associated surfaces.</title>
        <authorList>
            <person name="Seuylemezian A."/>
            <person name="Vaishampayan P."/>
            <person name="Venkateswaran K."/>
        </authorList>
    </citation>
    <scope>NUCLEOTIDE SEQUENCE [LARGE SCALE GENOMIC DNA]</scope>
    <source>
        <strain evidence="9 11">2P01AA</strain>
    </source>
</reference>
<dbReference type="GO" id="GO:0006412">
    <property type="term" value="P:translation"/>
    <property type="evidence" value="ECO:0007669"/>
    <property type="project" value="InterPro"/>
</dbReference>
<dbReference type="EMBL" id="CABWKZ010000010">
    <property type="protein sequence ID" value="VXA54578.1"/>
    <property type="molecule type" value="Genomic_DNA"/>
</dbReference>
<dbReference type="InterPro" id="IPR000110">
    <property type="entry name" value="Ribosomal_bS1"/>
</dbReference>
<evidence type="ECO:0000313" key="11">
    <source>
        <dbReference type="Proteomes" id="UP000233553"/>
    </source>
</evidence>
<dbReference type="GO" id="GO:0003729">
    <property type="term" value="F:mRNA binding"/>
    <property type="evidence" value="ECO:0007669"/>
    <property type="project" value="TreeGrafter"/>
</dbReference>
<evidence type="ECO:0000256" key="4">
    <source>
        <dbReference type="ARBA" id="ARBA00022980"/>
    </source>
</evidence>
<protein>
    <recommendedName>
        <fullName evidence="6">30S ribosomal protein S1</fullName>
    </recommendedName>
</protein>